<feature type="compositionally biased region" description="Acidic residues" evidence="1">
    <location>
        <begin position="318"/>
        <end position="327"/>
    </location>
</feature>
<protein>
    <submittedName>
        <fullName evidence="2">Uncharacterized protein</fullName>
    </submittedName>
</protein>
<feature type="region of interest" description="Disordered" evidence="1">
    <location>
        <begin position="215"/>
        <end position="385"/>
    </location>
</feature>
<evidence type="ECO:0000256" key="1">
    <source>
        <dbReference type="SAM" id="MobiDB-lite"/>
    </source>
</evidence>
<gene>
    <name evidence="2" type="ORF">BEMITA_LOCUS1621</name>
</gene>
<feature type="compositionally biased region" description="Acidic residues" evidence="1">
    <location>
        <begin position="278"/>
        <end position="304"/>
    </location>
</feature>
<feature type="compositionally biased region" description="Basic and acidic residues" evidence="1">
    <location>
        <begin position="228"/>
        <end position="245"/>
    </location>
</feature>
<evidence type="ECO:0000313" key="3">
    <source>
        <dbReference type="Proteomes" id="UP001152759"/>
    </source>
</evidence>
<reference evidence="2" key="1">
    <citation type="submission" date="2021-12" db="EMBL/GenBank/DDBJ databases">
        <authorList>
            <person name="King R."/>
        </authorList>
    </citation>
    <scope>NUCLEOTIDE SEQUENCE</scope>
</reference>
<evidence type="ECO:0000313" key="2">
    <source>
        <dbReference type="EMBL" id="CAH0382030.1"/>
    </source>
</evidence>
<dbReference type="EMBL" id="OU963862">
    <property type="protein sequence ID" value="CAH0382030.1"/>
    <property type="molecule type" value="Genomic_DNA"/>
</dbReference>
<accession>A0A9P0EZ77</accession>
<organism evidence="2 3">
    <name type="scientific">Bemisia tabaci</name>
    <name type="common">Sweetpotato whitefly</name>
    <name type="synonym">Aleurodes tabaci</name>
    <dbReference type="NCBI Taxonomy" id="7038"/>
    <lineage>
        <taxon>Eukaryota</taxon>
        <taxon>Metazoa</taxon>
        <taxon>Ecdysozoa</taxon>
        <taxon>Arthropoda</taxon>
        <taxon>Hexapoda</taxon>
        <taxon>Insecta</taxon>
        <taxon>Pterygota</taxon>
        <taxon>Neoptera</taxon>
        <taxon>Paraneoptera</taxon>
        <taxon>Hemiptera</taxon>
        <taxon>Sternorrhyncha</taxon>
        <taxon>Aleyrodoidea</taxon>
        <taxon>Aleyrodidae</taxon>
        <taxon>Aleyrodinae</taxon>
        <taxon>Bemisia</taxon>
    </lineage>
</organism>
<proteinExistence type="predicted"/>
<name>A0A9P0EZ77_BEMTA</name>
<dbReference type="AlphaFoldDB" id="A0A9P0EZ77"/>
<feature type="compositionally biased region" description="Basic and acidic residues" evidence="1">
    <location>
        <begin position="261"/>
        <end position="272"/>
    </location>
</feature>
<feature type="compositionally biased region" description="Polar residues" evidence="1">
    <location>
        <begin position="374"/>
        <end position="383"/>
    </location>
</feature>
<keyword evidence="3" id="KW-1185">Reference proteome</keyword>
<sequence length="491" mass="54214">METRWTRTSQELRLMLHKCEVKKIWKVVVGKNTLNQEVGSVQVLKREVSAEVSKRRRESSEPELIEIDAPELIEIDAPELIEIDSPEGADQGSPRREHLNIPFPSVEEGKELEVCGREPHDSSRMTLHGDECSVIIDLTGFETIDERTSHENVELTLRNSQIINPKFRDHDINRMQIMEDGSECDKSASVEEEAARAATPKASLLSEALLTVKDKSKSVAAPTSNGLSHHEDEKPDAAAEEKTESPEEENGEDAGPLVNGVHEKSEESKEEAVAEAEPPAEEPEDPEEAMQVEEAEPELDEAEAEPMAKETPPPPPPADEDVEEEAGVDAAAPGEVDAEVDAKKSPVEAASIQDVAKEEKEDATPMSDDEDANSHVQAPSSSREFPPDLCRVSCRIVSETFSTSGFNDVRCRRQGNGVLRWDIFISSVEGSRSDQVTQNPLGGFRKAANKQSKVKQLSLYYCRRSAPKALTHFSPWNGRSAEVNLQPFRPC</sequence>
<dbReference type="Proteomes" id="UP001152759">
    <property type="component" value="Chromosome 1"/>
</dbReference>